<evidence type="ECO:0000259" key="2">
    <source>
        <dbReference type="PROSITE" id="PS50003"/>
    </source>
</evidence>
<dbReference type="PROSITE" id="PS50211">
    <property type="entry name" value="DENN"/>
    <property type="match status" value="1"/>
</dbReference>
<protein>
    <recommendedName>
        <fullName evidence="6">UDENN domain-containing protein</fullName>
    </recommendedName>
</protein>
<dbReference type="SMART" id="SM00799">
    <property type="entry name" value="DENN"/>
    <property type="match status" value="1"/>
</dbReference>
<dbReference type="Pfam" id="PF02141">
    <property type="entry name" value="DENN"/>
    <property type="match status" value="1"/>
</dbReference>
<feature type="compositionally biased region" description="Low complexity" evidence="1">
    <location>
        <begin position="119"/>
        <end position="134"/>
    </location>
</feature>
<dbReference type="Gene3D" id="2.30.29.30">
    <property type="entry name" value="Pleckstrin-homology domain (PH domain)/Phosphotyrosine-binding domain (PTB)"/>
    <property type="match status" value="1"/>
</dbReference>
<dbReference type="PANTHER" id="PTHR12296:SF21">
    <property type="entry name" value="DENN DOMAIN-CONTAINING PROTEIN 3"/>
    <property type="match status" value="1"/>
</dbReference>
<feature type="region of interest" description="Disordered" evidence="1">
    <location>
        <begin position="1248"/>
        <end position="1302"/>
    </location>
</feature>
<organism evidence="4 5">
    <name type="scientific">Plasmodiophora brassicae</name>
    <name type="common">Clubroot disease agent</name>
    <dbReference type="NCBI Taxonomy" id="37360"/>
    <lineage>
        <taxon>Eukaryota</taxon>
        <taxon>Sar</taxon>
        <taxon>Rhizaria</taxon>
        <taxon>Endomyxa</taxon>
        <taxon>Phytomyxea</taxon>
        <taxon>Plasmodiophorida</taxon>
        <taxon>Plasmodiophoridae</taxon>
        <taxon>Plasmodiophora</taxon>
    </lineage>
</organism>
<dbReference type="InterPro" id="IPR001194">
    <property type="entry name" value="cDENN_dom"/>
</dbReference>
<feature type="region of interest" description="Disordered" evidence="1">
    <location>
        <begin position="1317"/>
        <end position="1336"/>
    </location>
</feature>
<evidence type="ECO:0000313" key="4">
    <source>
        <dbReference type="EMBL" id="CEO95270.1"/>
    </source>
</evidence>
<dbReference type="InterPro" id="IPR005112">
    <property type="entry name" value="dDENN_dom"/>
</dbReference>
<dbReference type="InterPro" id="IPR001849">
    <property type="entry name" value="PH_domain"/>
</dbReference>
<sequence length="1962" mass="216021">MEKGGAANCAKAPSPADATAASSPTAAQQPTIVGYSADPTQKENWENDFEDLDELATASGRFAPWGTGMARIDSIVPISPSSVRGTVNSDDQKGPDPRDISSSMASDDDSPRLLAPKFPTSALPSPARSALASPTKRDDDHDAGSSSSEGDWDNEIEQEDADGSGSPAAADGAETGTALASTMQKQVSSLLRSYLATEDNLLASGMLSTRGRTPSHTVIPRRHRLLRAIQSEDDAPSVKIVVYPKPSILYSEHTDEGRASFRESVLEEWLSMLGFNPSHVYLSYPPDSTMTLAIPQLPSNLTVAKLSEWLQTCMEHVHNLYRHRGSLQKTEQCWDASMFAMNLLLKSKFVLSDDVPEHTARPVFDKLYTVLYAAAKTMPDNHMDTYSGFVTTAVNMFPRYRGLLELLMLAAIAHTDATRLNRVLRNYVVVYSMHEDADTPLNVEVAVDALVSLHLYLNQYSPLNTSILTATASWDIADDPNVQWLEYAMNGCDITPDLLSVPAISPEKLRQEQCVWKLCGSATFRMELLEVLYARMSATSLLRAKCAYVMGHYALHEHNDTALAERLLFECVFLLDRVTPVLPSQVPLVSELGTNALIAYGDILLSNGKYKYAILALEAAVSCYKLRRGQDFMVMDRRLCDICTEARDWDRSLKYHLKILSTSRTQENVAEFVYISQQISKIYTDLGDWPRAEMHLLDALHFLSLISTRVSPPPVSPATHQSGPMESANSAIEATHNSDPLPANDLLVVRRSFNSDQSPLRIRESGTVGRYSIQRSIHHQRPRLDGAGCSRSVGRRSELMSFAHSSVNEVSAESTPRSAPVDSVASASSAGTASSNVNLSLTTRSRNRAARLGLYLRLAQLYISGGIPQEAVSLLQSVLDSDLAKSKTPLVKLMMAKACLKLGMTYRVSEILRELSDDDPGDPYASASSQPGLLRAPTNPFSLSNSIVSSPEFIDVQVALLTQREQYPAALVVTNDAIRQCTTSNLLRLARLHSQRAKLLYSVAIRQLHSLCLPSHSPPPTTKDAFWGLPDLNPCISAFSQAYEYFSKVNDVYRSAKMLSGIAQAYLDVLVLVCVVLKWPLEVLAPWMEANGFDMTSTNVLRRVEVPASQALDTFVECYDVIHLLSALLSIAELRTVQAAVEHRQNQQRDHQTAFDDDVNSVGIAYWKEVRDAFFHLFVDGSECVILRSASPGYRCRLGRFFSRLVRLLMTFNPEFISENTAVLDVFVLFQIDMDRLAMTGVPAAETHTSSSAQTTTESCAVPSEQQLSPTRSSGLSPSRPSSMTSRSISGNRSSGVSPSRTARLLTAGKKFTLGLRSSRNRVSSPKHSMGSGADVEGDDLLLYQNLAPKFSCTTTPSGSLSHSGPTSADIVDCLCQVHRNCILFATGRLTNAEVQERNRSYVRRQLTLMAQRQPEPALAKNAPLYSNLTYAISASGLFALFSPSCMRIAIAVQSDPHRNREFTTTMLQRLRASKENRSRVYSKRENIQSNSASALSLDAIRIDGLSSDNIEGNPPDAQGPLMESLMPALSLDCVNLMLSCLDAQNVIVLLAAVLLEQRVILASSSQNALVAVCSSLASLMYPFLWRHAYVPVVTRYTLSLVDLDCPYLIGIHSFLLGLVSPQQRSNAVVVDLDHNHVINRPPTLTAFPTKISSRLYKSIVRFTSADFVQQNAAAVGNGVPHQPRPSLRSAVLAQPVGTSLPPLQVASPHQGLVTLPKDASKEPPTLALSILIQGFVDTFASMLYQYRLQWDPLSQSPAFFNASVFVQDAKSANRTFLEQLCRTTTFASFLEERHAALPSTLAADLFERAVLSALSAKWTKFQAFESVSFSMAVYASHKGKKHLRKRWAVLNGRRLALFGSKRASKKTNARPQHAITLVPGRFTLVTPVDNDDSMFMLLIDEAGDHDLMDPIADTGRDEWRFRLETHDQRRQWTMAISARAVSDGVRHKWALLVKQYNNDDR</sequence>
<dbReference type="SMART" id="SM00801">
    <property type="entry name" value="dDENN"/>
    <property type="match status" value="1"/>
</dbReference>
<proteinExistence type="predicted"/>
<dbReference type="SUPFAM" id="SSF50729">
    <property type="entry name" value="PH domain-like"/>
    <property type="match status" value="1"/>
</dbReference>
<dbReference type="Gene3D" id="3.40.50.11500">
    <property type="match status" value="1"/>
</dbReference>
<evidence type="ECO:0000259" key="3">
    <source>
        <dbReference type="PROSITE" id="PS50211"/>
    </source>
</evidence>
<feature type="compositionally biased region" description="Basic and acidic residues" evidence="1">
    <location>
        <begin position="90"/>
        <end position="99"/>
    </location>
</feature>
<dbReference type="Proteomes" id="UP000039324">
    <property type="component" value="Unassembled WGS sequence"/>
</dbReference>
<name>A0A0G4IJL5_PLABS</name>
<feature type="compositionally biased region" description="Low complexity" evidence="1">
    <location>
        <begin position="12"/>
        <end position="31"/>
    </location>
</feature>
<feature type="compositionally biased region" description="Polar residues" evidence="1">
    <location>
        <begin position="1317"/>
        <end position="1327"/>
    </location>
</feature>
<dbReference type="InterPro" id="IPR011990">
    <property type="entry name" value="TPR-like_helical_dom_sf"/>
</dbReference>
<feature type="region of interest" description="Disordered" evidence="1">
    <location>
        <begin position="1"/>
        <end position="43"/>
    </location>
</feature>
<feature type="domain" description="PH" evidence="2">
    <location>
        <begin position="1829"/>
        <end position="1942"/>
    </location>
</feature>
<feature type="compositionally biased region" description="Low complexity" evidence="1">
    <location>
        <begin position="163"/>
        <end position="173"/>
    </location>
</feature>
<dbReference type="Pfam" id="PF00169">
    <property type="entry name" value="PH"/>
    <property type="match status" value="1"/>
</dbReference>
<dbReference type="STRING" id="37360.A0A0G4IJL5"/>
<dbReference type="OrthoDB" id="64012at2759"/>
<feature type="compositionally biased region" description="Acidic residues" evidence="1">
    <location>
        <begin position="150"/>
        <end position="162"/>
    </location>
</feature>
<feature type="compositionally biased region" description="Polar residues" evidence="1">
    <location>
        <begin position="1292"/>
        <end position="1301"/>
    </location>
</feature>
<dbReference type="InterPro" id="IPR037516">
    <property type="entry name" value="Tripartite_DENN"/>
</dbReference>
<dbReference type="InterPro" id="IPR011993">
    <property type="entry name" value="PH-like_dom_sf"/>
</dbReference>
<feature type="compositionally biased region" description="Polar residues" evidence="1">
    <location>
        <begin position="1248"/>
        <end position="1267"/>
    </location>
</feature>
<feature type="compositionally biased region" description="Low complexity" evidence="1">
    <location>
        <begin position="1268"/>
        <end position="1291"/>
    </location>
</feature>
<accession>A0A0G4IJL5</accession>
<evidence type="ECO:0000256" key="1">
    <source>
        <dbReference type="SAM" id="MobiDB-lite"/>
    </source>
</evidence>
<dbReference type="GO" id="GO:0032483">
    <property type="term" value="P:regulation of Rab protein signal transduction"/>
    <property type="evidence" value="ECO:0007669"/>
    <property type="project" value="TreeGrafter"/>
</dbReference>
<gene>
    <name evidence="4" type="ORF">PBRA_004036</name>
</gene>
<feature type="domain" description="UDENN" evidence="3">
    <location>
        <begin position="1282"/>
        <end position="1803"/>
    </location>
</feature>
<dbReference type="EMBL" id="CDSF01000013">
    <property type="protein sequence ID" value="CEO95270.1"/>
    <property type="molecule type" value="Genomic_DNA"/>
</dbReference>
<dbReference type="PROSITE" id="PS50003">
    <property type="entry name" value="PH_DOMAIN"/>
    <property type="match status" value="1"/>
</dbReference>
<reference evidence="4 5" key="1">
    <citation type="submission" date="2015-02" db="EMBL/GenBank/DDBJ databases">
        <authorList>
            <person name="Chooi Y.-H."/>
        </authorList>
    </citation>
    <scope>NUCLEOTIDE SEQUENCE [LARGE SCALE GENOMIC DNA]</scope>
    <source>
        <strain evidence="4">E3</strain>
    </source>
</reference>
<dbReference type="InterPro" id="IPR051696">
    <property type="entry name" value="DENN_Domain_GEFs"/>
</dbReference>
<dbReference type="InterPro" id="IPR043153">
    <property type="entry name" value="DENN_C"/>
</dbReference>
<evidence type="ECO:0008006" key="6">
    <source>
        <dbReference type="Google" id="ProtNLM"/>
    </source>
</evidence>
<dbReference type="SUPFAM" id="SSF48452">
    <property type="entry name" value="TPR-like"/>
    <property type="match status" value="1"/>
</dbReference>
<feature type="region of interest" description="Disordered" evidence="1">
    <location>
        <begin position="76"/>
        <end position="175"/>
    </location>
</feature>
<dbReference type="PANTHER" id="PTHR12296">
    <property type="entry name" value="DENN DOMAIN-CONTAINING PROTEIN 4"/>
    <property type="match status" value="1"/>
</dbReference>
<evidence type="ECO:0000313" key="5">
    <source>
        <dbReference type="Proteomes" id="UP000039324"/>
    </source>
</evidence>
<keyword evidence="5" id="KW-1185">Reference proteome</keyword>
<dbReference type="GO" id="GO:0031410">
    <property type="term" value="C:cytoplasmic vesicle"/>
    <property type="evidence" value="ECO:0007669"/>
    <property type="project" value="TreeGrafter"/>
</dbReference>